<reference evidence="1" key="1">
    <citation type="submission" date="2025-08" db="UniProtKB">
        <authorList>
            <consortium name="Ensembl"/>
        </authorList>
    </citation>
    <scope>IDENTIFICATION</scope>
</reference>
<proteinExistence type="predicted"/>
<dbReference type="SUPFAM" id="SSF52047">
    <property type="entry name" value="RNI-like"/>
    <property type="match status" value="1"/>
</dbReference>
<name>A0A8D0GG31_SPHPU</name>
<sequence length="82" mass="9372">MVEVRSSENAFLHLVSSKESQGTSCRLTDSGLGPEEMEELCRILEQCNQLAELDFSRNRLGNEGLRHLLERLPKMCISYLMK</sequence>
<dbReference type="Proteomes" id="UP000694392">
    <property type="component" value="Unplaced"/>
</dbReference>
<organism evidence="1 2">
    <name type="scientific">Sphenodon punctatus</name>
    <name type="common">Tuatara</name>
    <name type="synonym">Hatteria punctata</name>
    <dbReference type="NCBI Taxonomy" id="8508"/>
    <lineage>
        <taxon>Eukaryota</taxon>
        <taxon>Metazoa</taxon>
        <taxon>Chordata</taxon>
        <taxon>Craniata</taxon>
        <taxon>Vertebrata</taxon>
        <taxon>Euteleostomi</taxon>
        <taxon>Lepidosauria</taxon>
        <taxon>Sphenodontia</taxon>
        <taxon>Sphenodontidae</taxon>
        <taxon>Sphenodon</taxon>
    </lineage>
</organism>
<keyword evidence="2" id="KW-1185">Reference proteome</keyword>
<evidence type="ECO:0000313" key="2">
    <source>
        <dbReference type="Proteomes" id="UP000694392"/>
    </source>
</evidence>
<dbReference type="InterPro" id="IPR032675">
    <property type="entry name" value="LRR_dom_sf"/>
</dbReference>
<protein>
    <submittedName>
        <fullName evidence="1">Uncharacterized protein</fullName>
    </submittedName>
</protein>
<evidence type="ECO:0000313" key="1">
    <source>
        <dbReference type="Ensembl" id="ENSSPUP00000005624.1"/>
    </source>
</evidence>
<dbReference type="AlphaFoldDB" id="A0A8D0GG31"/>
<dbReference type="Ensembl" id="ENSSPUT00000005979.1">
    <property type="protein sequence ID" value="ENSSPUP00000005624.1"/>
    <property type="gene ID" value="ENSSPUG00000004345.1"/>
</dbReference>
<reference evidence="1" key="2">
    <citation type="submission" date="2025-09" db="UniProtKB">
        <authorList>
            <consortium name="Ensembl"/>
        </authorList>
    </citation>
    <scope>IDENTIFICATION</scope>
</reference>
<dbReference type="Gene3D" id="3.80.10.10">
    <property type="entry name" value="Ribonuclease Inhibitor"/>
    <property type="match status" value="1"/>
</dbReference>
<accession>A0A8D0GG31</accession>